<evidence type="ECO:0000313" key="1">
    <source>
        <dbReference type="EMBL" id="JAD70855.1"/>
    </source>
</evidence>
<sequence>MITVSSLYSNCISRGSGLLKILHPQVQIMAPDCQISPEFQYRYTTKKLQSTNNQQHGVQY</sequence>
<organism evidence="1">
    <name type="scientific">Arundo donax</name>
    <name type="common">Giant reed</name>
    <name type="synonym">Donax arundinaceus</name>
    <dbReference type="NCBI Taxonomy" id="35708"/>
    <lineage>
        <taxon>Eukaryota</taxon>
        <taxon>Viridiplantae</taxon>
        <taxon>Streptophyta</taxon>
        <taxon>Embryophyta</taxon>
        <taxon>Tracheophyta</taxon>
        <taxon>Spermatophyta</taxon>
        <taxon>Magnoliopsida</taxon>
        <taxon>Liliopsida</taxon>
        <taxon>Poales</taxon>
        <taxon>Poaceae</taxon>
        <taxon>PACMAD clade</taxon>
        <taxon>Arundinoideae</taxon>
        <taxon>Arundineae</taxon>
        <taxon>Arundo</taxon>
    </lineage>
</organism>
<name>A0A0A9CBS9_ARUDO</name>
<accession>A0A0A9CBS9</accession>
<dbReference type="AlphaFoldDB" id="A0A0A9CBS9"/>
<dbReference type="EMBL" id="GBRH01227040">
    <property type="protein sequence ID" value="JAD70855.1"/>
    <property type="molecule type" value="Transcribed_RNA"/>
</dbReference>
<protein>
    <submittedName>
        <fullName evidence="1">Uncharacterized protein</fullName>
    </submittedName>
</protein>
<reference evidence="1" key="1">
    <citation type="submission" date="2014-09" db="EMBL/GenBank/DDBJ databases">
        <authorList>
            <person name="Magalhaes I.L.F."/>
            <person name="Oliveira U."/>
            <person name="Santos F.R."/>
            <person name="Vidigal T.H.D.A."/>
            <person name="Brescovit A.D."/>
            <person name="Santos A.J."/>
        </authorList>
    </citation>
    <scope>NUCLEOTIDE SEQUENCE</scope>
    <source>
        <tissue evidence="1">Shoot tissue taken approximately 20 cm above the soil surface</tissue>
    </source>
</reference>
<proteinExistence type="predicted"/>
<reference evidence="1" key="2">
    <citation type="journal article" date="2015" name="Data Brief">
        <title>Shoot transcriptome of the giant reed, Arundo donax.</title>
        <authorList>
            <person name="Barrero R.A."/>
            <person name="Guerrero F.D."/>
            <person name="Moolhuijzen P."/>
            <person name="Goolsby J.A."/>
            <person name="Tidwell J."/>
            <person name="Bellgard S.E."/>
            <person name="Bellgard M.I."/>
        </authorList>
    </citation>
    <scope>NUCLEOTIDE SEQUENCE</scope>
    <source>
        <tissue evidence="1">Shoot tissue taken approximately 20 cm above the soil surface</tissue>
    </source>
</reference>